<feature type="domain" description="Peptidase M24" evidence="1">
    <location>
        <begin position="19"/>
        <end position="183"/>
    </location>
</feature>
<dbReference type="PANTHER" id="PTHR46112">
    <property type="entry name" value="AMINOPEPTIDASE"/>
    <property type="match status" value="1"/>
</dbReference>
<dbReference type="InterPro" id="IPR036005">
    <property type="entry name" value="Creatinase/aminopeptidase-like"/>
</dbReference>
<dbReference type="AlphaFoldDB" id="A0A2P2E8W2"/>
<dbReference type="Gene3D" id="3.90.230.10">
    <property type="entry name" value="Creatinase/methionine aminopeptidase superfamily"/>
    <property type="match status" value="1"/>
</dbReference>
<reference evidence="2 3" key="1">
    <citation type="journal article" date="2018" name="Genome Announc.">
        <title>Draft Genome Sequence of "Candidatus Phycosocius bacilliformis," an Alphaproteobacterial Ectosymbiont of the Hydrocarbon-Producing Green Alga Botryococcus braunii.</title>
        <authorList>
            <person name="Tanabe Y."/>
            <person name="Yamaguchi H."/>
            <person name="Watanabe M.M."/>
        </authorList>
    </citation>
    <scope>NUCLEOTIDE SEQUENCE [LARGE SCALE GENOMIC DNA]</scope>
    <source>
        <strain evidence="2 3">BOTRYCO-2</strain>
    </source>
</reference>
<dbReference type="RefSeq" id="WP_108984389.1">
    <property type="nucleotide sequence ID" value="NZ_BFBR01000003.1"/>
</dbReference>
<gene>
    <name evidence="2" type="ORF">PbB2_01170</name>
</gene>
<dbReference type="InterPro" id="IPR000994">
    <property type="entry name" value="Pept_M24"/>
</dbReference>
<evidence type="ECO:0000313" key="2">
    <source>
        <dbReference type="EMBL" id="GBF57503.1"/>
    </source>
</evidence>
<dbReference type="Pfam" id="PF00557">
    <property type="entry name" value="Peptidase_M24"/>
    <property type="match status" value="1"/>
</dbReference>
<accession>A0A2P2E8W2</accession>
<protein>
    <recommendedName>
        <fullName evidence="1">Peptidase M24 domain-containing protein</fullName>
    </recommendedName>
</protein>
<proteinExistence type="predicted"/>
<dbReference type="OrthoDB" id="570664at2"/>
<dbReference type="EMBL" id="BFBR01000003">
    <property type="protein sequence ID" value="GBF57503.1"/>
    <property type="molecule type" value="Genomic_DNA"/>
</dbReference>
<evidence type="ECO:0000259" key="1">
    <source>
        <dbReference type="Pfam" id="PF00557"/>
    </source>
</evidence>
<dbReference type="SUPFAM" id="SSF55920">
    <property type="entry name" value="Creatinase/aminopeptidase"/>
    <property type="match status" value="1"/>
</dbReference>
<comment type="caution">
    <text evidence="2">The sequence shown here is derived from an EMBL/GenBank/DDBJ whole genome shotgun (WGS) entry which is preliminary data.</text>
</comment>
<dbReference type="InterPro" id="IPR050659">
    <property type="entry name" value="Peptidase_M24B"/>
</dbReference>
<dbReference type="PANTHER" id="PTHR46112:SF2">
    <property type="entry name" value="XAA-PRO AMINOPEPTIDASE P-RELATED"/>
    <property type="match status" value="1"/>
</dbReference>
<dbReference type="Proteomes" id="UP000245086">
    <property type="component" value="Unassembled WGS sequence"/>
</dbReference>
<evidence type="ECO:0000313" key="3">
    <source>
        <dbReference type="Proteomes" id="UP000245086"/>
    </source>
</evidence>
<sequence length="219" mass="23707">MGSDPREANHDHFSLRLQQAAQARAWDALAKAAAMIEPGMNDLDGRAIVDQVIAESGADRLWHASQVRFGPNTLLPFGEVPAAPHVLGENDIFFLDIGPCYEGHEGDVGAGFTIGADPVHRTLIADSKAVFEAVKAHWAATGATGPELYRFARQEADQRGRTLALEGASGHRIGAFPHRVHHSGKLKAFDKTPSPACWILEIHVVDRTLGIGAFYEDML</sequence>
<organism evidence="2 3">
    <name type="scientific">Candidatus Phycosocius bacilliformis</name>
    <dbReference type="NCBI Taxonomy" id="1445552"/>
    <lineage>
        <taxon>Bacteria</taxon>
        <taxon>Pseudomonadati</taxon>
        <taxon>Pseudomonadota</taxon>
        <taxon>Alphaproteobacteria</taxon>
        <taxon>Caulobacterales</taxon>
        <taxon>Caulobacterales incertae sedis</taxon>
        <taxon>Candidatus Phycosocius</taxon>
    </lineage>
</organism>
<name>A0A2P2E8W2_9PROT</name>
<keyword evidence="3" id="KW-1185">Reference proteome</keyword>